<dbReference type="Proteomes" id="UP000275256">
    <property type="component" value="Unassembled WGS sequence"/>
</dbReference>
<reference evidence="1 2" key="1">
    <citation type="submission" date="2018-10" db="EMBL/GenBank/DDBJ databases">
        <title>Tessaracoccus antarcticuss sp. nov., isolated from sediment.</title>
        <authorList>
            <person name="Zhou L.Y."/>
            <person name="Du Z.J."/>
        </authorList>
    </citation>
    <scope>NUCLEOTIDE SEQUENCE [LARGE SCALE GENOMIC DNA]</scope>
    <source>
        <strain evidence="1 2">JDX10</strain>
    </source>
</reference>
<sequence length="60" mass="6673">MPPAAMTCWFGDADDVDVTSAAAAAKGLGIDIAWEMDEVQQLLHGHDLLWNDVEEFRRQD</sequence>
<dbReference type="EMBL" id="REFW01000002">
    <property type="protein sequence ID" value="RMB60052.1"/>
    <property type="molecule type" value="Genomic_DNA"/>
</dbReference>
<evidence type="ECO:0000313" key="2">
    <source>
        <dbReference type="Proteomes" id="UP000275256"/>
    </source>
</evidence>
<name>A0A3M0GBV9_9ACTN</name>
<protein>
    <submittedName>
        <fullName evidence="1">Uncharacterized protein</fullName>
    </submittedName>
</protein>
<gene>
    <name evidence="1" type="ORF">EAX62_10115</name>
</gene>
<comment type="caution">
    <text evidence="1">The sequence shown here is derived from an EMBL/GenBank/DDBJ whole genome shotgun (WGS) entry which is preliminary data.</text>
</comment>
<accession>A0A3M0GBV9</accession>
<keyword evidence="2" id="KW-1185">Reference proteome</keyword>
<organism evidence="1 2">
    <name type="scientific">Tessaracoccus antarcticus</name>
    <dbReference type="NCBI Taxonomy" id="2479848"/>
    <lineage>
        <taxon>Bacteria</taxon>
        <taxon>Bacillati</taxon>
        <taxon>Actinomycetota</taxon>
        <taxon>Actinomycetes</taxon>
        <taxon>Propionibacteriales</taxon>
        <taxon>Propionibacteriaceae</taxon>
        <taxon>Tessaracoccus</taxon>
    </lineage>
</organism>
<evidence type="ECO:0000313" key="1">
    <source>
        <dbReference type="EMBL" id="RMB60052.1"/>
    </source>
</evidence>
<dbReference type="AlphaFoldDB" id="A0A3M0GBV9"/>
<proteinExistence type="predicted"/>